<proteinExistence type="predicted"/>
<dbReference type="GO" id="GO:0097431">
    <property type="term" value="C:mitotic spindle pole"/>
    <property type="evidence" value="ECO:0007669"/>
    <property type="project" value="TreeGrafter"/>
</dbReference>
<dbReference type="Proteomes" id="UP000695007">
    <property type="component" value="Unplaced"/>
</dbReference>
<dbReference type="PANTHER" id="PTHR21831:SF2">
    <property type="entry name" value="MICROTUBULE-ASSOCIATED PROTEIN 10"/>
    <property type="match status" value="1"/>
</dbReference>
<dbReference type="Pfam" id="PF14924">
    <property type="entry name" value="MAP10_N"/>
    <property type="match status" value="1"/>
</dbReference>
<dbReference type="InterPro" id="IPR039302">
    <property type="entry name" value="MAP10"/>
</dbReference>
<keyword evidence="2" id="KW-1185">Reference proteome</keyword>
<evidence type="ECO:0000313" key="2">
    <source>
        <dbReference type="Proteomes" id="UP000695007"/>
    </source>
</evidence>
<dbReference type="GO" id="GO:1990023">
    <property type="term" value="C:mitotic spindle midzone"/>
    <property type="evidence" value="ECO:0007669"/>
    <property type="project" value="TreeGrafter"/>
</dbReference>
<dbReference type="GO" id="GO:0032467">
    <property type="term" value="P:positive regulation of cytokinesis"/>
    <property type="evidence" value="ECO:0007669"/>
    <property type="project" value="TreeGrafter"/>
</dbReference>
<evidence type="ECO:0000313" key="3">
    <source>
        <dbReference type="RefSeq" id="XP_011501523.1"/>
    </source>
</evidence>
<feature type="compositionally biased region" description="Basic and acidic residues" evidence="1">
    <location>
        <begin position="267"/>
        <end position="277"/>
    </location>
</feature>
<gene>
    <name evidence="3" type="primary">LOC105365126</name>
</gene>
<evidence type="ECO:0000256" key="1">
    <source>
        <dbReference type="SAM" id="MobiDB-lite"/>
    </source>
</evidence>
<dbReference type="PANTHER" id="PTHR21831">
    <property type="entry name" value="MICROTUBULE-ASSOCIATED PROTEIN 10"/>
    <property type="match status" value="1"/>
</dbReference>
<dbReference type="GO" id="GO:0008017">
    <property type="term" value="F:microtubule binding"/>
    <property type="evidence" value="ECO:0007669"/>
    <property type="project" value="InterPro"/>
</dbReference>
<sequence length="357" mass="41027">MSRNIKQELFLLEFLVDKVNIPSVKAMEEDIMLVKTCIEFKILNLPPIDICQDATDTYCSCLGDDGQVFRKGKSCLFALPCNILKKPIKSFPVVMSVYKKLPPRVLPDVMTIGTNQIELRDIMNCLLEESSSKVENPCRTLKNNFRIKTATGQCVGEVGLYLRFTQLGRKVVTQFQNPHNKKLYLFSGANNSPIFQCRKVPSELLQSDVLEHCICEKPKCGPKTPAVRNCCTDGPTLDVKSHNCPSGETKKKKSNKSRPCCSGPSKEPSKNENIEDKNDNDEKEEIDKFETLRKQREHCQQVWEKSWEKKLKDEERMEDYKACCAPNEFFKKPKMQSNIWVKVKHEKNIQHVYMAFM</sequence>
<dbReference type="GO" id="GO:0005813">
    <property type="term" value="C:centrosome"/>
    <property type="evidence" value="ECO:0007669"/>
    <property type="project" value="TreeGrafter"/>
</dbReference>
<dbReference type="AlphaFoldDB" id="A0AAJ7DYX7"/>
<dbReference type="GO" id="GO:0030496">
    <property type="term" value="C:midbody"/>
    <property type="evidence" value="ECO:0007669"/>
    <property type="project" value="TreeGrafter"/>
</dbReference>
<dbReference type="RefSeq" id="XP_011501523.1">
    <property type="nucleotide sequence ID" value="XM_011503221.1"/>
</dbReference>
<accession>A0AAJ7DYX7</accession>
<name>A0AAJ7DYX7_9HYME</name>
<dbReference type="GeneID" id="105365126"/>
<organism evidence="2 3">
    <name type="scientific">Ceratosolen solmsi marchali</name>
    <dbReference type="NCBI Taxonomy" id="326594"/>
    <lineage>
        <taxon>Eukaryota</taxon>
        <taxon>Metazoa</taxon>
        <taxon>Ecdysozoa</taxon>
        <taxon>Arthropoda</taxon>
        <taxon>Hexapoda</taxon>
        <taxon>Insecta</taxon>
        <taxon>Pterygota</taxon>
        <taxon>Neoptera</taxon>
        <taxon>Endopterygota</taxon>
        <taxon>Hymenoptera</taxon>
        <taxon>Apocrita</taxon>
        <taxon>Proctotrupomorpha</taxon>
        <taxon>Chalcidoidea</taxon>
        <taxon>Agaonidae</taxon>
        <taxon>Agaoninae</taxon>
        <taxon>Ceratosolen</taxon>
    </lineage>
</organism>
<dbReference type="GO" id="GO:0031122">
    <property type="term" value="P:cytoplasmic microtubule organization"/>
    <property type="evidence" value="ECO:0007669"/>
    <property type="project" value="TreeGrafter"/>
</dbReference>
<feature type="region of interest" description="Disordered" evidence="1">
    <location>
        <begin position="242"/>
        <end position="284"/>
    </location>
</feature>
<dbReference type="GO" id="GO:0005881">
    <property type="term" value="C:cytoplasmic microtubule"/>
    <property type="evidence" value="ECO:0007669"/>
    <property type="project" value="TreeGrafter"/>
</dbReference>
<dbReference type="GO" id="GO:0051256">
    <property type="term" value="P:mitotic spindle midzone assembly"/>
    <property type="evidence" value="ECO:0007669"/>
    <property type="project" value="TreeGrafter"/>
</dbReference>
<protein>
    <submittedName>
        <fullName evidence="3">Uncharacterized protein LOC105365126</fullName>
    </submittedName>
</protein>
<dbReference type="KEGG" id="csol:105365126"/>
<reference evidence="3" key="1">
    <citation type="submission" date="2025-08" db="UniProtKB">
        <authorList>
            <consortium name="RefSeq"/>
        </authorList>
    </citation>
    <scope>IDENTIFICATION</scope>
</reference>